<keyword evidence="2" id="KW-1133">Transmembrane helix</keyword>
<protein>
    <submittedName>
        <fullName evidence="3">Uncharacterized protein</fullName>
    </submittedName>
</protein>
<keyword evidence="4" id="KW-1185">Reference proteome</keyword>
<evidence type="ECO:0000256" key="1">
    <source>
        <dbReference type="SAM" id="MobiDB-lite"/>
    </source>
</evidence>
<sequence length="665" mass="74869">MESDSTPWTLNTYNISLFRVGLRPNPHDDVLAASYSMEDLEHRGLSESDLSDDVANLYYELPYDACRIGDSHNCTTVCQNASMVFSSLETLASCIIYPYVSEALPKYNMTDDAADLARLYGYELNASGVATSVRNVISGCFDAFCAVHSKYYYGCDDPEYATNLDDSYGSFMGYEYSIPLNWTIPRVCQDVPALASPDIAGPGLLISYFMQSGIALSAWLLLRLFGTWTRNSIFIGCLISTGLKSTFSKISCIKLEKHESRARGFQERLEQSEHQILASLVLMTKRTARSMKSTWAWISEAAKEPWYVAEAARLRLEMSRQPIAVIAALVEFQKAQCFFMLAVQIGALLALKGKPQFLEAKSLLQLWNNAVLIRNIAISGFLPTSFVLFCLHREGLRSWYVFFITAVTVIVSAATLFVAKDPDESMILVDPVEQCGWNSFPTVFCGRGLASTLDDGATVLGFCLTLVMVLFFDLWRVVSWKDGYGNHIKVSSIRWLALYVMSWPIWNTWESLIRETPSLELFHLFGLDTAEGVYAAGTRLVILAIEIGFLYVFGLFFVGISRVVRPTFDDTNAVDFSRWNFGQIVSVTIWIPVLAEYLYYVISGIPKASEYRLPRPYHVVAESKSETMRDEMEYEGLELTEIRRRKLPQAEDDHSKGSAVRDEET</sequence>
<keyword evidence="2" id="KW-0812">Transmembrane</keyword>
<dbReference type="OrthoDB" id="4582561at2759"/>
<feature type="region of interest" description="Disordered" evidence="1">
    <location>
        <begin position="645"/>
        <end position="665"/>
    </location>
</feature>
<proteinExistence type="predicted"/>
<accession>A0A6A6PBT8</accession>
<dbReference type="EMBL" id="MU001671">
    <property type="protein sequence ID" value="KAF2461414.1"/>
    <property type="molecule type" value="Genomic_DNA"/>
</dbReference>
<dbReference type="AlphaFoldDB" id="A0A6A6PBT8"/>
<evidence type="ECO:0000313" key="3">
    <source>
        <dbReference type="EMBL" id="KAF2461414.1"/>
    </source>
</evidence>
<feature type="transmembrane region" description="Helical" evidence="2">
    <location>
        <begin position="457"/>
        <end position="475"/>
    </location>
</feature>
<gene>
    <name evidence="3" type="ORF">BDY21DRAFT_85706</name>
</gene>
<name>A0A6A6PBT8_9PEZI</name>
<feature type="transmembrane region" description="Helical" evidence="2">
    <location>
        <begin position="398"/>
        <end position="419"/>
    </location>
</feature>
<dbReference type="Proteomes" id="UP000799766">
    <property type="component" value="Unassembled WGS sequence"/>
</dbReference>
<feature type="transmembrane region" description="Helical" evidence="2">
    <location>
        <begin position="371"/>
        <end position="391"/>
    </location>
</feature>
<organism evidence="3 4">
    <name type="scientific">Lineolata rhizophorae</name>
    <dbReference type="NCBI Taxonomy" id="578093"/>
    <lineage>
        <taxon>Eukaryota</taxon>
        <taxon>Fungi</taxon>
        <taxon>Dikarya</taxon>
        <taxon>Ascomycota</taxon>
        <taxon>Pezizomycotina</taxon>
        <taxon>Dothideomycetes</taxon>
        <taxon>Dothideomycetes incertae sedis</taxon>
        <taxon>Lineolatales</taxon>
        <taxon>Lineolataceae</taxon>
        <taxon>Lineolata</taxon>
    </lineage>
</organism>
<keyword evidence="2" id="KW-0472">Membrane</keyword>
<evidence type="ECO:0000256" key="2">
    <source>
        <dbReference type="SAM" id="Phobius"/>
    </source>
</evidence>
<evidence type="ECO:0000313" key="4">
    <source>
        <dbReference type="Proteomes" id="UP000799766"/>
    </source>
</evidence>
<reference evidence="3" key="1">
    <citation type="journal article" date="2020" name="Stud. Mycol.">
        <title>101 Dothideomycetes genomes: a test case for predicting lifestyles and emergence of pathogens.</title>
        <authorList>
            <person name="Haridas S."/>
            <person name="Albert R."/>
            <person name="Binder M."/>
            <person name="Bloem J."/>
            <person name="Labutti K."/>
            <person name="Salamov A."/>
            <person name="Andreopoulos B."/>
            <person name="Baker S."/>
            <person name="Barry K."/>
            <person name="Bills G."/>
            <person name="Bluhm B."/>
            <person name="Cannon C."/>
            <person name="Castanera R."/>
            <person name="Culley D."/>
            <person name="Daum C."/>
            <person name="Ezra D."/>
            <person name="Gonzalez J."/>
            <person name="Henrissat B."/>
            <person name="Kuo A."/>
            <person name="Liang C."/>
            <person name="Lipzen A."/>
            <person name="Lutzoni F."/>
            <person name="Magnuson J."/>
            <person name="Mondo S."/>
            <person name="Nolan M."/>
            <person name="Ohm R."/>
            <person name="Pangilinan J."/>
            <person name="Park H.-J."/>
            <person name="Ramirez L."/>
            <person name="Alfaro M."/>
            <person name="Sun H."/>
            <person name="Tritt A."/>
            <person name="Yoshinaga Y."/>
            <person name="Zwiers L.-H."/>
            <person name="Turgeon B."/>
            <person name="Goodwin S."/>
            <person name="Spatafora J."/>
            <person name="Crous P."/>
            <person name="Grigoriev I."/>
        </authorList>
    </citation>
    <scope>NUCLEOTIDE SEQUENCE</scope>
    <source>
        <strain evidence="3">ATCC 16933</strain>
    </source>
</reference>
<feature type="transmembrane region" description="Helical" evidence="2">
    <location>
        <begin position="581"/>
        <end position="602"/>
    </location>
</feature>
<feature type="transmembrane region" description="Helical" evidence="2">
    <location>
        <begin position="540"/>
        <end position="561"/>
    </location>
</feature>
<feature type="compositionally biased region" description="Basic and acidic residues" evidence="1">
    <location>
        <begin position="648"/>
        <end position="665"/>
    </location>
</feature>